<dbReference type="PANTHER" id="PTHR43184">
    <property type="entry name" value="MAJOR FACILITATOR SUPERFAMILY TRANSPORTER 16, ISOFORM B"/>
    <property type="match status" value="1"/>
</dbReference>
<evidence type="ECO:0000256" key="2">
    <source>
        <dbReference type="ARBA" id="ARBA00022692"/>
    </source>
</evidence>
<evidence type="ECO:0000256" key="5">
    <source>
        <dbReference type="SAM" id="MobiDB-lite"/>
    </source>
</evidence>
<protein>
    <submittedName>
        <fullName evidence="7">Uncharacterized protein</fullName>
    </submittedName>
</protein>
<dbReference type="EMBL" id="JARBDR010000328">
    <property type="protein sequence ID" value="KAJ8316241.1"/>
    <property type="molecule type" value="Genomic_DNA"/>
</dbReference>
<comment type="caution">
    <text evidence="7">The sequence shown here is derived from an EMBL/GenBank/DDBJ whole genome shotgun (WGS) entry which is preliminary data.</text>
</comment>
<dbReference type="Gene3D" id="1.20.1250.20">
    <property type="entry name" value="MFS general substrate transporter like domains"/>
    <property type="match status" value="2"/>
</dbReference>
<feature type="transmembrane region" description="Helical" evidence="6">
    <location>
        <begin position="35"/>
        <end position="60"/>
    </location>
</feature>
<keyword evidence="2 6" id="KW-0812">Transmembrane</keyword>
<proteinExistence type="predicted"/>
<name>A0ABQ9FJ94_TEGGR</name>
<dbReference type="Pfam" id="PF07690">
    <property type="entry name" value="MFS_1"/>
    <property type="match status" value="1"/>
</dbReference>
<evidence type="ECO:0000256" key="1">
    <source>
        <dbReference type="ARBA" id="ARBA00004141"/>
    </source>
</evidence>
<gene>
    <name evidence="7" type="ORF">KUTeg_006255</name>
</gene>
<accession>A0ABQ9FJ94</accession>
<dbReference type="InterPro" id="IPR036259">
    <property type="entry name" value="MFS_trans_sf"/>
</dbReference>
<feature type="transmembrane region" description="Helical" evidence="6">
    <location>
        <begin position="201"/>
        <end position="223"/>
    </location>
</feature>
<sequence>MTNSVPIGIRLLPSIPVADRNVSGHVAERMNLRHFLSLGMICSGIMTVCFGLVWLSILLFRRGLIMGIWNSHTSVGNILGSLIAGAFVNYAWGWSFAVPGIIIGTLGIICFFVLVPNPEDVDCSLPDHEEKREPLIPSLNRSEDEYGSKGSEASLVPHKPTPSEHPPISIFRALMVPGVVEFSLCLFFAKLMYIYNLYGGAGLAYSIVLSLITGALVNGPYALITTAVSADLGTHKSLRGNARALATVTAIIDGTGSIGSAVGPLLAGVIETHGTWNDVFWMLIASDLAAFVMSLCQFLYKTKL</sequence>
<evidence type="ECO:0000313" key="8">
    <source>
        <dbReference type="Proteomes" id="UP001217089"/>
    </source>
</evidence>
<feature type="transmembrane region" description="Helical" evidence="6">
    <location>
        <begin position="279"/>
        <end position="300"/>
    </location>
</feature>
<dbReference type="PANTHER" id="PTHR43184:SF12">
    <property type="entry name" value="SUGAR PHOSPHATE EXCHANGER 3"/>
    <property type="match status" value="1"/>
</dbReference>
<feature type="transmembrane region" description="Helical" evidence="6">
    <location>
        <begin position="72"/>
        <end position="90"/>
    </location>
</feature>
<evidence type="ECO:0000256" key="6">
    <source>
        <dbReference type="SAM" id="Phobius"/>
    </source>
</evidence>
<feature type="transmembrane region" description="Helical" evidence="6">
    <location>
        <begin position="173"/>
        <end position="195"/>
    </location>
</feature>
<evidence type="ECO:0000256" key="4">
    <source>
        <dbReference type="ARBA" id="ARBA00023136"/>
    </source>
</evidence>
<dbReference type="SUPFAM" id="SSF103473">
    <property type="entry name" value="MFS general substrate transporter"/>
    <property type="match status" value="1"/>
</dbReference>
<dbReference type="Proteomes" id="UP001217089">
    <property type="component" value="Unassembled WGS sequence"/>
</dbReference>
<reference evidence="7 8" key="1">
    <citation type="submission" date="2022-12" db="EMBL/GenBank/DDBJ databases">
        <title>Chromosome-level genome of Tegillarca granosa.</title>
        <authorList>
            <person name="Kim J."/>
        </authorList>
    </citation>
    <scope>NUCLEOTIDE SEQUENCE [LARGE SCALE GENOMIC DNA]</scope>
    <source>
        <strain evidence="7">Teg-2019</strain>
        <tissue evidence="7">Adductor muscle</tissue>
    </source>
</reference>
<dbReference type="InterPro" id="IPR011701">
    <property type="entry name" value="MFS"/>
</dbReference>
<evidence type="ECO:0000256" key="3">
    <source>
        <dbReference type="ARBA" id="ARBA00022989"/>
    </source>
</evidence>
<keyword evidence="3 6" id="KW-1133">Transmembrane helix</keyword>
<feature type="region of interest" description="Disordered" evidence="5">
    <location>
        <begin position="134"/>
        <end position="163"/>
    </location>
</feature>
<organism evidence="7 8">
    <name type="scientific">Tegillarca granosa</name>
    <name type="common">Malaysian cockle</name>
    <name type="synonym">Anadara granosa</name>
    <dbReference type="NCBI Taxonomy" id="220873"/>
    <lineage>
        <taxon>Eukaryota</taxon>
        <taxon>Metazoa</taxon>
        <taxon>Spiralia</taxon>
        <taxon>Lophotrochozoa</taxon>
        <taxon>Mollusca</taxon>
        <taxon>Bivalvia</taxon>
        <taxon>Autobranchia</taxon>
        <taxon>Pteriomorphia</taxon>
        <taxon>Arcoida</taxon>
        <taxon>Arcoidea</taxon>
        <taxon>Arcidae</taxon>
        <taxon>Tegillarca</taxon>
    </lineage>
</organism>
<evidence type="ECO:0000313" key="7">
    <source>
        <dbReference type="EMBL" id="KAJ8316241.1"/>
    </source>
</evidence>
<feature type="transmembrane region" description="Helical" evidence="6">
    <location>
        <begin position="244"/>
        <end position="267"/>
    </location>
</feature>
<comment type="subcellular location">
    <subcellularLocation>
        <location evidence="1">Membrane</location>
        <topology evidence="1">Multi-pass membrane protein</topology>
    </subcellularLocation>
</comment>
<keyword evidence="4 6" id="KW-0472">Membrane</keyword>
<keyword evidence="8" id="KW-1185">Reference proteome</keyword>
<feature type="transmembrane region" description="Helical" evidence="6">
    <location>
        <begin position="96"/>
        <end position="115"/>
    </location>
</feature>